<dbReference type="EC" id="2.7.11.1" evidence="4"/>
<dbReference type="Gene3D" id="1.10.10.60">
    <property type="entry name" value="Homeodomain-like"/>
    <property type="match status" value="2"/>
</dbReference>
<keyword evidence="13" id="KW-0677">Repeat</keyword>
<feature type="binding site" evidence="26">
    <location>
        <position position="1140"/>
    </location>
    <ligand>
        <name>ATP</name>
        <dbReference type="ChEBI" id="CHEBI:30616"/>
    </ligand>
</feature>
<keyword evidence="7" id="KW-0723">Serine/threonine-protein kinase</keyword>
<keyword evidence="20" id="KW-0325">Glycoprotein</keyword>
<evidence type="ECO:0000256" key="6">
    <source>
        <dbReference type="ARBA" id="ARBA00022475"/>
    </source>
</evidence>
<evidence type="ECO:0000259" key="30">
    <source>
        <dbReference type="PROSITE" id="PS50090"/>
    </source>
</evidence>
<dbReference type="PROSITE" id="PS50090">
    <property type="entry name" value="MYB_LIKE"/>
    <property type="match status" value="2"/>
</dbReference>
<dbReference type="GO" id="GO:2000067">
    <property type="term" value="P:regulation of root morphogenesis"/>
    <property type="evidence" value="ECO:0007669"/>
    <property type="project" value="UniProtKB-ARBA"/>
</dbReference>
<dbReference type="InterPro" id="IPR032675">
    <property type="entry name" value="LRR_dom_sf"/>
</dbReference>
<dbReference type="PROSITE" id="PS00107">
    <property type="entry name" value="PROTEIN_KINASE_ATP"/>
    <property type="match status" value="1"/>
</dbReference>
<comment type="catalytic activity">
    <reaction evidence="24">
        <text>L-seryl-[protein] + ATP = O-phospho-L-seryl-[protein] + ADP + H(+)</text>
        <dbReference type="Rhea" id="RHEA:17989"/>
        <dbReference type="Rhea" id="RHEA-COMP:9863"/>
        <dbReference type="Rhea" id="RHEA-COMP:11604"/>
        <dbReference type="ChEBI" id="CHEBI:15378"/>
        <dbReference type="ChEBI" id="CHEBI:29999"/>
        <dbReference type="ChEBI" id="CHEBI:30616"/>
        <dbReference type="ChEBI" id="CHEBI:83421"/>
        <dbReference type="ChEBI" id="CHEBI:456216"/>
        <dbReference type="EC" id="2.7.11.1"/>
    </reaction>
</comment>
<feature type="domain" description="Myb-like" evidence="30">
    <location>
        <begin position="489"/>
        <end position="542"/>
    </location>
</feature>
<evidence type="ECO:0000256" key="7">
    <source>
        <dbReference type="ARBA" id="ARBA00022527"/>
    </source>
</evidence>
<dbReference type="InterPro" id="IPR011009">
    <property type="entry name" value="Kinase-like_dom_sf"/>
</dbReference>
<keyword evidence="18 27" id="KW-0472">Membrane</keyword>
<dbReference type="GO" id="GO:0048226">
    <property type="term" value="C:Casparian strip"/>
    <property type="evidence" value="ECO:0007669"/>
    <property type="project" value="UniProtKB-ARBA"/>
</dbReference>
<dbReference type="InterPro" id="IPR050647">
    <property type="entry name" value="Plant_LRR-RLKs"/>
</dbReference>
<dbReference type="FunFam" id="3.80.10.10:FF:000177">
    <property type="entry name" value="Leucine-rich repeat receptor-like serine/threonine-protein kinase At1g17230"/>
    <property type="match status" value="1"/>
</dbReference>
<dbReference type="EMBL" id="BPVZ01000197">
    <property type="protein sequence ID" value="GKV45707.1"/>
    <property type="molecule type" value="Genomic_DNA"/>
</dbReference>
<feature type="transmembrane region" description="Helical" evidence="27">
    <location>
        <begin position="1037"/>
        <end position="1060"/>
    </location>
</feature>
<dbReference type="FunFam" id="1.10.510.10:FF:000417">
    <property type="entry name" value="Leucine-rich repeat receptor-like protein kinase"/>
    <property type="match status" value="1"/>
</dbReference>
<dbReference type="PROSITE" id="PS51294">
    <property type="entry name" value="HTH_MYB"/>
    <property type="match status" value="2"/>
</dbReference>
<evidence type="ECO:0000256" key="4">
    <source>
        <dbReference type="ARBA" id="ARBA00012513"/>
    </source>
</evidence>
<sequence>MATMKKCCPVFVLLFLCFAFGSVLCQNQDFSALLEVKKSFTEDPENVLLDWSESNANVCAWTGVTCASNSVVSLNLSDSSLGGSVSPSLGLLQNLLHLDLSSNRLTGPIPTTLSNLTSLESLVLFSNQLTGPIPPELGSLMSLRVMRIGNNGLTGTIPASFGNLVNLVTLGLASCSLTGPIPPELGRLAGVENMILQDNQLEGPIPTELGNCSSLTVFTVSLNNLNGSIPAELGSLQNLQTLNLANNTLSGEIPSQLGELSQLIYLNFLGNQIEGTIPKSLAKLSNLQTLDLSVNKLAGGIPEELGNMGQLLYLVLSNNSLSGTIPRNLCTNTTNLEQLFLSYVQLLGEIPAELGRCQSLKQLDLSNNKLNGSIPVELFQLVELTDLYLHNNSLVGSISPLIANLTNLQALALFHNNLQGSLPGEIGILSNLQILYLYDNLLSGEIPSEIGNCSNLEMIDLYGNHLTGEIPGTIGGLKKLSFLHLRQNNLVVKKGLWSPEEDEKLVKYIRTHHGHGSWSSVPKLAGLQRCGKSCRLRWINYLRPDLKRGPFSAQEKNIIMDLHRIMGNRWAQIAKYLPGRTDNEVKNFWNSCIKKKLIAKGIDDPNTDNLISLNTYQIMDNIYTGWSRSMTTQLNSRSLSSIHEVVATTYENPNLADNIWTTKEQIPHSIMPMSFTPFHEPALTGVGQNECFWGTESTINEAMTQVKLHDQEKAIGCELTESSLMEFVSSSYDFEFDYPSFLSFDVTKNTFDGEIPPQLGNSLLLERLRLGQNQFTGRIPWTFGKIRELTLLDLSDNSLTGSIAAELMLCKKLSYIDMKNNFLSGPIPSWLGNLPRLVEIFLSSNQFSGALPPQLFNCTKLLKLFLDGNSLNGTLPDGIGKLESLNFLNVNQNQLSGPIPPTIGKLRNLLSLQLSRNGFGGEIPTELGELKNLQSILDLSYNNLSGQIPPSIGALSMLETLNLSHNQLVGEVPAQVGEMSSLGKLNLSYNNLQGKLSKVFSRWPAEAFEGNLDLCGSPLAGCKLSSKQQSGLSESSVVVISAISTLAVIALLVFVVVIFLKQRKEFYRKASELNCIYSSSSSQAQRRLLFQKGAGKREFKWGDIMEATNNLSDEFIIGSGGSGTIYKAELPTGETVAVKKITWKDDLMSNRSFMREINTLGKIRHRHLVKLVGCCSNQRAGVNLLIYEYMENGSVWDWLHQEPVNIKKKKSLEWETRLRIAVGLAQGVEYLHHDCVPKIVHRDIKSSNVLLDTNMEAHLGDFGLAKALIENYDSNTESSLWFAGSYGYIAPEYAYSLKATEKSDVYSMGIVLMELVSGKMPTDATFGVDMDMVRWVEMRKEMQGSAREELIDPAMKPLLAGEETAVYQVLEIALQCTKTSPQERPSSREACDQLIHIVNNKMVDFDKTNLDPYA</sequence>
<dbReference type="InterPro" id="IPR017441">
    <property type="entry name" value="Protein_kinase_ATP_BS"/>
</dbReference>
<feature type="signal peptide" evidence="28">
    <location>
        <begin position="1"/>
        <end position="25"/>
    </location>
</feature>
<dbReference type="SMART" id="SM00365">
    <property type="entry name" value="LRR_SD22"/>
    <property type="match status" value="5"/>
</dbReference>
<dbReference type="GO" id="GO:2000280">
    <property type="term" value="P:regulation of root development"/>
    <property type="evidence" value="ECO:0007669"/>
    <property type="project" value="UniProtKB-ARBA"/>
</dbReference>
<dbReference type="PRINTS" id="PR00019">
    <property type="entry name" value="LEURICHRPT"/>
</dbReference>
<organism evidence="32 33">
    <name type="scientific">Rubroshorea leprosula</name>
    <dbReference type="NCBI Taxonomy" id="152421"/>
    <lineage>
        <taxon>Eukaryota</taxon>
        <taxon>Viridiplantae</taxon>
        <taxon>Streptophyta</taxon>
        <taxon>Embryophyta</taxon>
        <taxon>Tracheophyta</taxon>
        <taxon>Spermatophyta</taxon>
        <taxon>Magnoliopsida</taxon>
        <taxon>eudicotyledons</taxon>
        <taxon>Gunneridae</taxon>
        <taxon>Pentapetalae</taxon>
        <taxon>rosids</taxon>
        <taxon>malvids</taxon>
        <taxon>Malvales</taxon>
        <taxon>Dipterocarpaceae</taxon>
        <taxon>Rubroshorea</taxon>
    </lineage>
</organism>
<keyword evidence="9" id="KW-0433">Leucine-rich repeat</keyword>
<dbReference type="PROSITE" id="PS50011">
    <property type="entry name" value="PROTEIN_KINASE_DOM"/>
    <property type="match status" value="1"/>
</dbReference>
<dbReference type="Pfam" id="PF08263">
    <property type="entry name" value="LRRNT_2"/>
    <property type="match status" value="1"/>
</dbReference>
<comment type="similarity">
    <text evidence="3">Belongs to the protein kinase superfamily. Ser/Thr protein kinase family.</text>
</comment>
<dbReference type="CDD" id="cd00167">
    <property type="entry name" value="SANT"/>
    <property type="match status" value="2"/>
</dbReference>
<comment type="subunit">
    <text evidence="25">Interacts with CIF1 and CIF2.</text>
</comment>
<keyword evidence="8" id="KW-0597">Phosphoprotein</keyword>
<evidence type="ECO:0000256" key="24">
    <source>
        <dbReference type="ARBA" id="ARBA00048679"/>
    </source>
</evidence>
<evidence type="ECO:0000256" key="27">
    <source>
        <dbReference type="SAM" id="Phobius"/>
    </source>
</evidence>
<dbReference type="Pfam" id="PF00069">
    <property type="entry name" value="Pkinase"/>
    <property type="match status" value="1"/>
</dbReference>
<evidence type="ECO:0000256" key="10">
    <source>
        <dbReference type="ARBA" id="ARBA00022679"/>
    </source>
</evidence>
<evidence type="ECO:0000256" key="20">
    <source>
        <dbReference type="ARBA" id="ARBA00023180"/>
    </source>
</evidence>
<dbReference type="SMART" id="SM00369">
    <property type="entry name" value="LRR_TYP"/>
    <property type="match status" value="12"/>
</dbReference>
<dbReference type="FunFam" id="3.80.10.10:FF:001033">
    <property type="entry name" value="LRR receptor-like serine/threonine-protein kinase GSO1"/>
    <property type="match status" value="1"/>
</dbReference>
<evidence type="ECO:0000259" key="31">
    <source>
        <dbReference type="PROSITE" id="PS51294"/>
    </source>
</evidence>
<accession>A0AAV5M8E0</accession>
<evidence type="ECO:0000256" key="1">
    <source>
        <dbReference type="ARBA" id="ARBA00004123"/>
    </source>
</evidence>
<feature type="domain" description="Protein kinase" evidence="29">
    <location>
        <begin position="1111"/>
        <end position="1399"/>
    </location>
</feature>
<evidence type="ECO:0000256" key="12">
    <source>
        <dbReference type="ARBA" id="ARBA00022729"/>
    </source>
</evidence>
<feature type="chain" id="PRO_5043652410" description="non-specific serine/threonine protein kinase" evidence="28">
    <location>
        <begin position="26"/>
        <end position="1414"/>
    </location>
</feature>
<dbReference type="SMART" id="SM00717">
    <property type="entry name" value="SANT"/>
    <property type="match status" value="2"/>
</dbReference>
<evidence type="ECO:0000256" key="16">
    <source>
        <dbReference type="ARBA" id="ARBA00022840"/>
    </source>
</evidence>
<dbReference type="SUPFAM" id="SSF56112">
    <property type="entry name" value="Protein kinase-like (PK-like)"/>
    <property type="match status" value="1"/>
</dbReference>
<dbReference type="FunFam" id="3.80.10.10:FF:000101">
    <property type="entry name" value="LRR receptor-like serine/threonine-protein kinase ERECTA"/>
    <property type="match status" value="1"/>
</dbReference>
<dbReference type="PROSITE" id="PS00108">
    <property type="entry name" value="PROTEIN_KINASE_ST"/>
    <property type="match status" value="1"/>
</dbReference>
<dbReference type="SUPFAM" id="SSF52058">
    <property type="entry name" value="L domain-like"/>
    <property type="match status" value="3"/>
</dbReference>
<evidence type="ECO:0000256" key="15">
    <source>
        <dbReference type="ARBA" id="ARBA00022777"/>
    </source>
</evidence>
<protein>
    <recommendedName>
        <fullName evidence="4">non-specific serine/threonine protein kinase</fullName>
        <ecNumber evidence="4">2.7.11.1</ecNumber>
    </recommendedName>
</protein>
<dbReference type="GO" id="GO:0004674">
    <property type="term" value="F:protein serine/threonine kinase activity"/>
    <property type="evidence" value="ECO:0007669"/>
    <property type="project" value="UniProtKB-KW"/>
</dbReference>
<gene>
    <name evidence="32" type="ORF">SLEP1_g52764</name>
</gene>
<keyword evidence="16 26" id="KW-0067">ATP-binding</keyword>
<dbReference type="GO" id="GO:0042659">
    <property type="term" value="P:regulation of cell fate specification"/>
    <property type="evidence" value="ECO:0007669"/>
    <property type="project" value="UniProtKB-ARBA"/>
</dbReference>
<dbReference type="InterPro" id="IPR008271">
    <property type="entry name" value="Ser/Thr_kinase_AS"/>
</dbReference>
<proteinExistence type="inferred from homology"/>
<dbReference type="GO" id="GO:0090708">
    <property type="term" value="P:specification of plant organ axis polarity"/>
    <property type="evidence" value="ECO:0007669"/>
    <property type="project" value="UniProtKB-ARBA"/>
</dbReference>
<feature type="domain" description="HTH myb-type" evidence="31">
    <location>
        <begin position="492"/>
        <end position="542"/>
    </location>
</feature>
<dbReference type="GO" id="GO:0051302">
    <property type="term" value="P:regulation of cell division"/>
    <property type="evidence" value="ECO:0007669"/>
    <property type="project" value="UniProtKB-ARBA"/>
</dbReference>
<dbReference type="Pfam" id="PF00249">
    <property type="entry name" value="Myb_DNA-binding"/>
    <property type="match status" value="2"/>
</dbReference>
<keyword evidence="12 28" id="KW-0732">Signal</keyword>
<evidence type="ECO:0000256" key="23">
    <source>
        <dbReference type="ARBA" id="ARBA00047899"/>
    </source>
</evidence>
<evidence type="ECO:0000256" key="9">
    <source>
        <dbReference type="ARBA" id="ARBA00022614"/>
    </source>
</evidence>
<dbReference type="Gene3D" id="3.80.10.10">
    <property type="entry name" value="Ribonuclease Inhibitor"/>
    <property type="match status" value="5"/>
</dbReference>
<evidence type="ECO:0000256" key="21">
    <source>
        <dbReference type="ARBA" id="ARBA00023242"/>
    </source>
</evidence>
<keyword evidence="22" id="KW-0961">Cell wall biogenesis/degradation</keyword>
<dbReference type="GO" id="GO:0005524">
    <property type="term" value="F:ATP binding"/>
    <property type="evidence" value="ECO:0007669"/>
    <property type="project" value="UniProtKB-UniRule"/>
</dbReference>
<evidence type="ECO:0000256" key="2">
    <source>
        <dbReference type="ARBA" id="ARBA00004251"/>
    </source>
</evidence>
<dbReference type="GO" id="GO:0160073">
    <property type="term" value="P:Casparian strip assembly"/>
    <property type="evidence" value="ECO:0007669"/>
    <property type="project" value="UniProtKB-ARBA"/>
</dbReference>
<evidence type="ECO:0000256" key="26">
    <source>
        <dbReference type="PROSITE-ProRule" id="PRU10141"/>
    </source>
</evidence>
<evidence type="ECO:0000256" key="28">
    <source>
        <dbReference type="SAM" id="SignalP"/>
    </source>
</evidence>
<feature type="domain" description="Myb-like" evidence="30">
    <location>
        <begin position="543"/>
        <end position="593"/>
    </location>
</feature>
<dbReference type="FunFam" id="1.10.10.60:FF:000140">
    <property type="entry name" value="Myb transcription factor"/>
    <property type="match status" value="1"/>
</dbReference>
<evidence type="ECO:0000256" key="19">
    <source>
        <dbReference type="ARBA" id="ARBA00023170"/>
    </source>
</evidence>
<keyword evidence="15" id="KW-0418">Kinase</keyword>
<comment type="subcellular location">
    <subcellularLocation>
        <location evidence="2">Cell membrane</location>
        <topology evidence="2">Single-pass type I membrane protein</topology>
    </subcellularLocation>
    <subcellularLocation>
        <location evidence="1">Nucleus</location>
    </subcellularLocation>
</comment>
<keyword evidence="33" id="KW-1185">Reference proteome</keyword>
<dbReference type="Proteomes" id="UP001054252">
    <property type="component" value="Unassembled WGS sequence"/>
</dbReference>
<dbReference type="GO" id="GO:0033612">
    <property type="term" value="F:receptor serine/threonine kinase binding"/>
    <property type="evidence" value="ECO:0007669"/>
    <property type="project" value="TreeGrafter"/>
</dbReference>
<evidence type="ECO:0000256" key="22">
    <source>
        <dbReference type="ARBA" id="ARBA00023316"/>
    </source>
</evidence>
<dbReference type="InterPro" id="IPR003591">
    <property type="entry name" value="Leu-rich_rpt_typical-subtyp"/>
</dbReference>
<comment type="caution">
    <text evidence="32">The sequence shown here is derived from an EMBL/GenBank/DDBJ whole genome shotgun (WGS) entry which is preliminary data.</text>
</comment>
<dbReference type="FunFam" id="3.80.10.10:FF:000544">
    <property type="entry name" value="Leucine-rich repeat receptor-like serine/threonine-protein kinase BAM3"/>
    <property type="match status" value="1"/>
</dbReference>
<dbReference type="InterPro" id="IPR000719">
    <property type="entry name" value="Prot_kinase_dom"/>
</dbReference>
<name>A0AAV5M8E0_9ROSI</name>
<dbReference type="SUPFAM" id="SSF46689">
    <property type="entry name" value="Homeodomain-like"/>
    <property type="match status" value="1"/>
</dbReference>
<evidence type="ECO:0000256" key="11">
    <source>
        <dbReference type="ARBA" id="ARBA00022692"/>
    </source>
</evidence>
<dbReference type="Gene3D" id="1.10.510.10">
    <property type="entry name" value="Transferase(Phosphotransferase) domain 1"/>
    <property type="match status" value="1"/>
</dbReference>
<dbReference type="FunFam" id="3.80.10.10:FF:000655">
    <property type="entry name" value="Putative leucine-rich repeat receptor-like protein kinase"/>
    <property type="match status" value="1"/>
</dbReference>
<feature type="domain" description="HTH myb-type" evidence="31">
    <location>
        <begin position="543"/>
        <end position="597"/>
    </location>
</feature>
<evidence type="ECO:0000313" key="33">
    <source>
        <dbReference type="Proteomes" id="UP001054252"/>
    </source>
</evidence>
<evidence type="ECO:0000256" key="3">
    <source>
        <dbReference type="ARBA" id="ARBA00008684"/>
    </source>
</evidence>
<dbReference type="PROSITE" id="PS51450">
    <property type="entry name" value="LRR"/>
    <property type="match status" value="1"/>
</dbReference>
<keyword evidence="19" id="KW-0675">Receptor</keyword>
<dbReference type="SMART" id="SM00220">
    <property type="entry name" value="S_TKc"/>
    <property type="match status" value="1"/>
</dbReference>
<dbReference type="InterPro" id="IPR001611">
    <property type="entry name" value="Leu-rich_rpt"/>
</dbReference>
<keyword evidence="17 27" id="KW-1133">Transmembrane helix</keyword>
<evidence type="ECO:0000256" key="25">
    <source>
        <dbReference type="ARBA" id="ARBA00064378"/>
    </source>
</evidence>
<keyword evidence="10" id="KW-0808">Transferase</keyword>
<dbReference type="Pfam" id="PF00560">
    <property type="entry name" value="LRR_1"/>
    <property type="match status" value="14"/>
</dbReference>
<dbReference type="GO" id="GO:0005634">
    <property type="term" value="C:nucleus"/>
    <property type="evidence" value="ECO:0007669"/>
    <property type="project" value="UniProtKB-SubCell"/>
</dbReference>
<evidence type="ECO:0000256" key="18">
    <source>
        <dbReference type="ARBA" id="ARBA00023136"/>
    </source>
</evidence>
<dbReference type="GO" id="GO:0005886">
    <property type="term" value="C:plasma membrane"/>
    <property type="evidence" value="ECO:0007669"/>
    <property type="project" value="UniProtKB-SubCell"/>
</dbReference>
<dbReference type="InterPro" id="IPR009057">
    <property type="entry name" value="Homeodomain-like_sf"/>
</dbReference>
<dbReference type="PANTHER" id="PTHR48056">
    <property type="entry name" value="LRR RECEPTOR-LIKE SERINE/THREONINE-PROTEIN KINASE-RELATED"/>
    <property type="match status" value="1"/>
</dbReference>
<keyword evidence="6" id="KW-1003">Cell membrane</keyword>
<reference evidence="32 33" key="1">
    <citation type="journal article" date="2021" name="Commun. Biol.">
        <title>The genome of Shorea leprosula (Dipterocarpaceae) highlights the ecological relevance of drought in aseasonal tropical rainforests.</title>
        <authorList>
            <person name="Ng K.K.S."/>
            <person name="Kobayashi M.J."/>
            <person name="Fawcett J.A."/>
            <person name="Hatakeyama M."/>
            <person name="Paape T."/>
            <person name="Ng C.H."/>
            <person name="Ang C.C."/>
            <person name="Tnah L.H."/>
            <person name="Lee C.T."/>
            <person name="Nishiyama T."/>
            <person name="Sese J."/>
            <person name="O'Brien M.J."/>
            <person name="Copetti D."/>
            <person name="Mohd Noor M.I."/>
            <person name="Ong R.C."/>
            <person name="Putra M."/>
            <person name="Sireger I.Z."/>
            <person name="Indrioko S."/>
            <person name="Kosugi Y."/>
            <person name="Izuno A."/>
            <person name="Isagi Y."/>
            <person name="Lee S.L."/>
            <person name="Shimizu K.K."/>
        </authorList>
    </citation>
    <scope>NUCLEOTIDE SEQUENCE [LARGE SCALE GENOMIC DNA]</scope>
    <source>
        <strain evidence="32">214</strain>
    </source>
</reference>
<dbReference type="InterPro" id="IPR017930">
    <property type="entry name" value="Myb_dom"/>
</dbReference>
<keyword evidence="5" id="KW-0217">Developmental protein</keyword>
<evidence type="ECO:0000256" key="8">
    <source>
        <dbReference type="ARBA" id="ARBA00022553"/>
    </source>
</evidence>
<evidence type="ECO:0000256" key="14">
    <source>
        <dbReference type="ARBA" id="ARBA00022741"/>
    </source>
</evidence>
<dbReference type="InterPro" id="IPR001005">
    <property type="entry name" value="SANT/Myb"/>
</dbReference>
<dbReference type="Gene3D" id="3.30.200.20">
    <property type="entry name" value="Phosphorylase Kinase, domain 1"/>
    <property type="match status" value="1"/>
</dbReference>
<evidence type="ECO:0000256" key="13">
    <source>
        <dbReference type="ARBA" id="ARBA00022737"/>
    </source>
</evidence>
<dbReference type="FunFam" id="3.30.200.20:FF:000687">
    <property type="entry name" value="LRR receptor-like serine/threonine-protein kinase GSO1"/>
    <property type="match status" value="1"/>
</dbReference>
<dbReference type="InterPro" id="IPR013210">
    <property type="entry name" value="LRR_N_plant-typ"/>
</dbReference>
<keyword evidence="21" id="KW-0539">Nucleus</keyword>
<evidence type="ECO:0000313" key="32">
    <source>
        <dbReference type="EMBL" id="GKV45707.1"/>
    </source>
</evidence>
<evidence type="ECO:0000256" key="5">
    <source>
        <dbReference type="ARBA" id="ARBA00022473"/>
    </source>
</evidence>
<evidence type="ECO:0000259" key="29">
    <source>
        <dbReference type="PROSITE" id="PS50011"/>
    </source>
</evidence>
<evidence type="ECO:0000256" key="17">
    <source>
        <dbReference type="ARBA" id="ARBA00022989"/>
    </source>
</evidence>
<dbReference type="PANTHER" id="PTHR48056:SF57">
    <property type="entry name" value="LEUCINE-RICH REPEAT-CONTAINING N-TERMINAL PLANT-TYPE DOMAIN-CONTAINING PROTEIN"/>
    <property type="match status" value="1"/>
</dbReference>
<keyword evidence="14 26" id="KW-0547">Nucleotide-binding</keyword>
<keyword evidence="11 27" id="KW-0812">Transmembrane</keyword>
<comment type="catalytic activity">
    <reaction evidence="23">
        <text>L-threonyl-[protein] + ATP = O-phospho-L-threonyl-[protein] + ADP + H(+)</text>
        <dbReference type="Rhea" id="RHEA:46608"/>
        <dbReference type="Rhea" id="RHEA-COMP:11060"/>
        <dbReference type="Rhea" id="RHEA-COMP:11605"/>
        <dbReference type="ChEBI" id="CHEBI:15378"/>
        <dbReference type="ChEBI" id="CHEBI:30013"/>
        <dbReference type="ChEBI" id="CHEBI:30616"/>
        <dbReference type="ChEBI" id="CHEBI:61977"/>
        <dbReference type="ChEBI" id="CHEBI:456216"/>
        <dbReference type="EC" id="2.7.11.1"/>
    </reaction>
</comment>
<dbReference type="FunFam" id="1.10.10.60:FF:000158">
    <property type="entry name" value="MYB transcription factor"/>
    <property type="match status" value="1"/>
</dbReference>